<evidence type="ECO:0000256" key="3">
    <source>
        <dbReference type="ARBA" id="ARBA00022771"/>
    </source>
</evidence>
<evidence type="ECO:0000256" key="1">
    <source>
        <dbReference type="ARBA" id="ARBA00022553"/>
    </source>
</evidence>
<sequence>MPKEVRKRKHGRLGLCDVCKAVDALYTCPKCETVTCSLTCAKGHKKQLDCDGIRVRTKYIPISKMDELTFLSDYRLMEDIEKCVSTVVAIRESADVIPQSHYVDDGSDKPAKQIEEVKKTCEDEDPTKNICLNPEKGTKIKEPGKGRSKRPRNRVKKSTAELVSKATQIRETILKRKAIADNKSVINNESSTHTDIVEAEATVKNLNKTAPEPICQNLTVPCEIGDTKPENVSEMPKEIGNAKYPDVANTKLKSRSQVRNAVKKHGERKEMILNTLMKAAQSRGIYLSFLPDNFEKHWENTSFYLVKEKCIYWKLRVSFINANMFTLNINECDEATSLRKLITKCLKRSQKYSRENQIEDPLSVYRSAGISGMSVLMTADRLPSCQKKFYLLDMHKSLVENFVGKCIVEFPQLCIALDGCHTVAKVKDNVETRFFDFDDKLEKCPISSTDEDRFQKKLQKGRQKKKPQKIKKEKKVKCSNDTESDRESGELTDSESDGFGSDDYSNSDEREELYDDTEFRSMYKDLLKTFDVDVKQVK</sequence>
<evidence type="ECO:0000256" key="4">
    <source>
        <dbReference type="ARBA" id="ARBA00022833"/>
    </source>
</evidence>
<keyword evidence="11" id="KW-1185">Reference proteome</keyword>
<dbReference type="PANTHER" id="PTHR13483:SF3">
    <property type="entry name" value="BOX C_D SNORNA PROTEIN 1"/>
    <property type="match status" value="1"/>
</dbReference>
<dbReference type="InterPro" id="IPR007529">
    <property type="entry name" value="Znf_HIT"/>
</dbReference>
<evidence type="ECO:0000256" key="6">
    <source>
        <dbReference type="ARBA" id="ARBA00049654"/>
    </source>
</evidence>
<keyword evidence="1" id="KW-0597">Phosphoprotein</keyword>
<dbReference type="Pfam" id="PF25790">
    <property type="entry name" value="BCD1"/>
    <property type="match status" value="1"/>
</dbReference>
<reference evidence="10 11" key="1">
    <citation type="submission" date="2024-08" db="EMBL/GenBank/DDBJ databases">
        <authorList>
            <person name="Cucini C."/>
            <person name="Frati F."/>
        </authorList>
    </citation>
    <scope>NUCLEOTIDE SEQUENCE [LARGE SCALE GENOMIC DNA]</scope>
</reference>
<feature type="compositionally biased region" description="Basic residues" evidence="8">
    <location>
        <begin position="456"/>
        <end position="475"/>
    </location>
</feature>
<evidence type="ECO:0000313" key="11">
    <source>
        <dbReference type="Proteomes" id="UP001642540"/>
    </source>
</evidence>
<evidence type="ECO:0000256" key="7">
    <source>
        <dbReference type="PROSITE-ProRule" id="PRU00453"/>
    </source>
</evidence>
<comment type="caution">
    <text evidence="10">The sequence shown here is derived from an EMBL/GenBank/DDBJ whole genome shotgun (WGS) entry which is preliminary data.</text>
</comment>
<evidence type="ECO:0000259" key="9">
    <source>
        <dbReference type="PROSITE" id="PS51083"/>
    </source>
</evidence>
<comment type="similarity">
    <text evidence="6">Belongs to the BCD1 family.</text>
</comment>
<feature type="region of interest" description="Disordered" evidence="8">
    <location>
        <begin position="132"/>
        <end position="159"/>
    </location>
</feature>
<feature type="compositionally biased region" description="Basic and acidic residues" evidence="8">
    <location>
        <begin position="136"/>
        <end position="145"/>
    </location>
</feature>
<dbReference type="PROSITE" id="PS51083">
    <property type="entry name" value="ZF_HIT"/>
    <property type="match status" value="1"/>
</dbReference>
<keyword evidence="4" id="KW-0862">Zinc</keyword>
<feature type="compositionally biased region" description="Basic and acidic residues" evidence="8">
    <location>
        <begin position="476"/>
        <end position="489"/>
    </location>
</feature>
<proteinExistence type="inferred from homology"/>
<accession>A0ABP1Q2R0</accession>
<feature type="region of interest" description="Disordered" evidence="8">
    <location>
        <begin position="454"/>
        <end position="513"/>
    </location>
</feature>
<gene>
    <name evidence="10" type="ORF">ODALV1_LOCUS6590</name>
</gene>
<evidence type="ECO:0000256" key="8">
    <source>
        <dbReference type="SAM" id="MobiDB-lite"/>
    </source>
</evidence>
<feature type="domain" description="HIT-type" evidence="9">
    <location>
        <begin position="16"/>
        <end position="50"/>
    </location>
</feature>
<keyword evidence="2" id="KW-0479">Metal-binding</keyword>
<feature type="compositionally biased region" description="Basic residues" evidence="8">
    <location>
        <begin position="146"/>
        <end position="157"/>
    </location>
</feature>
<comment type="function">
    <text evidence="5">Required for box C/D snoRNAs accumulation involved in snoRNA processing, snoRNA transport to the nucleolus and ribosome biogenesis.</text>
</comment>
<name>A0ABP1Q2R0_9HEXA</name>
<dbReference type="PANTHER" id="PTHR13483">
    <property type="entry name" value="BOX C_D SNORNA PROTEIN 1-RELATED"/>
    <property type="match status" value="1"/>
</dbReference>
<dbReference type="Gene3D" id="3.30.60.190">
    <property type="match status" value="1"/>
</dbReference>
<evidence type="ECO:0000256" key="2">
    <source>
        <dbReference type="ARBA" id="ARBA00022723"/>
    </source>
</evidence>
<protein>
    <recommendedName>
        <fullName evidence="9">HIT-type domain-containing protein</fullName>
    </recommendedName>
</protein>
<dbReference type="Proteomes" id="UP001642540">
    <property type="component" value="Unassembled WGS sequence"/>
</dbReference>
<evidence type="ECO:0000313" key="10">
    <source>
        <dbReference type="EMBL" id="CAL8086941.1"/>
    </source>
</evidence>
<dbReference type="CDD" id="cd23023">
    <property type="entry name" value="zf-HIT_BCD1"/>
    <property type="match status" value="1"/>
</dbReference>
<dbReference type="EMBL" id="CAXLJM020000020">
    <property type="protein sequence ID" value="CAL8086941.1"/>
    <property type="molecule type" value="Genomic_DNA"/>
</dbReference>
<dbReference type="InterPro" id="IPR051639">
    <property type="entry name" value="BCD1"/>
</dbReference>
<organism evidence="10 11">
    <name type="scientific">Orchesella dallaii</name>
    <dbReference type="NCBI Taxonomy" id="48710"/>
    <lineage>
        <taxon>Eukaryota</taxon>
        <taxon>Metazoa</taxon>
        <taxon>Ecdysozoa</taxon>
        <taxon>Arthropoda</taxon>
        <taxon>Hexapoda</taxon>
        <taxon>Collembola</taxon>
        <taxon>Entomobryomorpha</taxon>
        <taxon>Entomobryoidea</taxon>
        <taxon>Orchesellidae</taxon>
        <taxon>Orchesellinae</taxon>
        <taxon>Orchesella</taxon>
    </lineage>
</organism>
<dbReference type="Pfam" id="PF04438">
    <property type="entry name" value="zf-HIT"/>
    <property type="match status" value="1"/>
</dbReference>
<dbReference type="InterPro" id="IPR057721">
    <property type="entry name" value="BCD1_alpha/beta"/>
</dbReference>
<evidence type="ECO:0000256" key="5">
    <source>
        <dbReference type="ARBA" id="ARBA00049598"/>
    </source>
</evidence>
<dbReference type="SUPFAM" id="SSF144232">
    <property type="entry name" value="HIT/MYND zinc finger-like"/>
    <property type="match status" value="1"/>
</dbReference>
<keyword evidence="3 7" id="KW-0863">Zinc-finger</keyword>